<evidence type="ECO:0000256" key="12">
    <source>
        <dbReference type="SAM" id="Phobius"/>
    </source>
</evidence>
<evidence type="ECO:0000256" key="8">
    <source>
        <dbReference type="ARBA" id="ARBA00023002"/>
    </source>
</evidence>
<feature type="transmembrane region" description="Helical" evidence="12">
    <location>
        <begin position="314"/>
        <end position="332"/>
    </location>
</feature>
<dbReference type="PANTHER" id="PTHR38674">
    <property type="entry name" value="ALKANE 1-MONOOXYGENASE 1"/>
    <property type="match status" value="1"/>
</dbReference>
<evidence type="ECO:0000256" key="10">
    <source>
        <dbReference type="ARBA" id="ARBA00023033"/>
    </source>
</evidence>
<organism evidence="14 15">
    <name type="scientific">Pseudotabrizicola sediminis</name>
    <dbReference type="NCBI Taxonomy" id="2486418"/>
    <lineage>
        <taxon>Bacteria</taxon>
        <taxon>Pseudomonadati</taxon>
        <taxon>Pseudomonadota</taxon>
        <taxon>Alphaproteobacteria</taxon>
        <taxon>Rhodobacterales</taxon>
        <taxon>Paracoccaceae</taxon>
        <taxon>Pseudotabrizicola</taxon>
    </lineage>
</organism>
<keyword evidence="7 12" id="KW-1133">Transmembrane helix</keyword>
<keyword evidence="11 12" id="KW-0472">Membrane</keyword>
<accession>A0ABY2KMG1</accession>
<dbReference type="CDD" id="cd03512">
    <property type="entry name" value="Alkane-hydroxylase"/>
    <property type="match status" value="1"/>
</dbReference>
<keyword evidence="6" id="KW-0479">Metal-binding</keyword>
<feature type="transmembrane region" description="Helical" evidence="12">
    <location>
        <begin position="200"/>
        <end position="217"/>
    </location>
</feature>
<comment type="caution">
    <text evidence="14">The sequence shown here is derived from an EMBL/GenBank/DDBJ whole genome shotgun (WGS) entry which is preliminary data.</text>
</comment>
<name>A0ABY2KMG1_9RHOB</name>
<proteinExistence type="inferred from homology"/>
<keyword evidence="15" id="KW-1185">Reference proteome</keyword>
<keyword evidence="9" id="KW-0408">Iron</keyword>
<evidence type="ECO:0000256" key="11">
    <source>
        <dbReference type="ARBA" id="ARBA00023136"/>
    </source>
</evidence>
<evidence type="ECO:0000313" key="14">
    <source>
        <dbReference type="EMBL" id="TGD42511.1"/>
    </source>
</evidence>
<feature type="transmembrane region" description="Helical" evidence="12">
    <location>
        <begin position="60"/>
        <end position="82"/>
    </location>
</feature>
<evidence type="ECO:0000256" key="5">
    <source>
        <dbReference type="ARBA" id="ARBA00022692"/>
    </source>
</evidence>
<keyword evidence="5 12" id="KW-0812">Transmembrane</keyword>
<keyword evidence="3" id="KW-1003">Cell membrane</keyword>
<feature type="domain" description="Fatty acid desaturase" evidence="13">
    <location>
        <begin position="95"/>
        <end position="306"/>
    </location>
</feature>
<dbReference type="InterPro" id="IPR033885">
    <property type="entry name" value="AlkB/XylM"/>
</dbReference>
<dbReference type="PANTHER" id="PTHR38674:SF1">
    <property type="entry name" value="ALKANE 1-MONOOXYGENASE 1"/>
    <property type="match status" value="1"/>
</dbReference>
<comment type="subcellular location">
    <subcellularLocation>
        <location evidence="1">Cell inner membrane</location>
        <topology evidence="1">Multi-pass membrane protein</topology>
    </subcellularLocation>
</comment>
<keyword evidence="8" id="KW-0560">Oxidoreductase</keyword>
<comment type="similarity">
    <text evidence="2">Belongs to the fatty acid desaturase type 1 family. AlkB subfamily.</text>
</comment>
<evidence type="ECO:0000256" key="6">
    <source>
        <dbReference type="ARBA" id="ARBA00022723"/>
    </source>
</evidence>
<evidence type="ECO:0000259" key="13">
    <source>
        <dbReference type="Pfam" id="PF00487"/>
    </source>
</evidence>
<dbReference type="Pfam" id="PF00487">
    <property type="entry name" value="FA_desaturase"/>
    <property type="match status" value="1"/>
</dbReference>
<evidence type="ECO:0000256" key="7">
    <source>
        <dbReference type="ARBA" id="ARBA00022989"/>
    </source>
</evidence>
<feature type="transmembrane region" description="Helical" evidence="12">
    <location>
        <begin position="31"/>
        <end position="48"/>
    </location>
</feature>
<evidence type="ECO:0000256" key="3">
    <source>
        <dbReference type="ARBA" id="ARBA00022475"/>
    </source>
</evidence>
<evidence type="ECO:0000256" key="1">
    <source>
        <dbReference type="ARBA" id="ARBA00004429"/>
    </source>
</evidence>
<feature type="transmembrane region" description="Helical" evidence="12">
    <location>
        <begin position="94"/>
        <end position="114"/>
    </location>
</feature>
<evidence type="ECO:0000313" key="15">
    <source>
        <dbReference type="Proteomes" id="UP000297741"/>
    </source>
</evidence>
<dbReference type="EMBL" id="RPEM01000009">
    <property type="protein sequence ID" value="TGD42511.1"/>
    <property type="molecule type" value="Genomic_DNA"/>
</dbReference>
<reference evidence="14 15" key="1">
    <citation type="submission" date="2018-11" db="EMBL/GenBank/DDBJ databases">
        <title>Tabrizicola sp. isolated from sediment of alpine lake.</title>
        <authorList>
            <person name="Liu Z."/>
        </authorList>
    </citation>
    <scope>NUCLEOTIDE SEQUENCE [LARGE SCALE GENOMIC DNA]</scope>
    <source>
        <strain evidence="14 15">DRYC-M-16</strain>
    </source>
</reference>
<protein>
    <submittedName>
        <fullName evidence="14">Alkane 1-monooxygenase</fullName>
    </submittedName>
</protein>
<dbReference type="InterPro" id="IPR005804">
    <property type="entry name" value="FA_desaturase_dom"/>
</dbReference>
<gene>
    <name evidence="14" type="ORF">EEB11_14015</name>
</gene>
<feature type="transmembrane region" description="Helical" evidence="12">
    <location>
        <begin position="121"/>
        <end position="139"/>
    </location>
</feature>
<sequence>MPVFAAAALSPAALLCLGVWAGGGWLWAGVLYMAVLVIVLDQLIPYVAGSAPEGAEFPAADAVLVAVGLAVVALMPLTVWAITFEHLRTGEKLLLLFGTGAFLGQVGHPAAHELIHRPGRLLYRLGVLVYAMMLLGHHASAHRLVHHRAVATPEDPNSARAEESFWHFAPRAWIGGFRAGKAAEDARRTRRTGAKGLHPYTVYLGISLASLCAAALIGASSGTLAGAGLGVLVWLALSAHAQLQQLLGDYVQHYGLTRARLPDGRYAPVTARHSWNMPHWFSSALMLNAPRHSNHHAHPSRPYPALLLEDDSPILPWPLPVACGMAMVPRLWRRRMRPHLKRWHSLNAQEAAQ</sequence>
<evidence type="ECO:0000256" key="4">
    <source>
        <dbReference type="ARBA" id="ARBA00022519"/>
    </source>
</evidence>
<evidence type="ECO:0000256" key="9">
    <source>
        <dbReference type="ARBA" id="ARBA00023004"/>
    </source>
</evidence>
<evidence type="ECO:0000256" key="2">
    <source>
        <dbReference type="ARBA" id="ARBA00010823"/>
    </source>
</evidence>
<dbReference type="Proteomes" id="UP000297741">
    <property type="component" value="Unassembled WGS sequence"/>
</dbReference>
<keyword evidence="4" id="KW-0997">Cell inner membrane</keyword>
<keyword evidence="10" id="KW-0503">Monooxygenase</keyword>